<keyword evidence="3" id="KW-1185">Reference proteome</keyword>
<dbReference type="SUPFAM" id="SSF48452">
    <property type="entry name" value="TPR-like"/>
    <property type="match status" value="1"/>
</dbReference>
<gene>
    <name evidence="2" type="ORF">ACFQ1S_13880</name>
</gene>
<sequence length="74" mass="8060">RSAQLRARAVAQKTANRALEADTLNNLGLVLAHLGHPEEARNHLERALALTRETGNRALEPEILHNLAATALVH</sequence>
<feature type="repeat" description="TPR" evidence="1">
    <location>
        <begin position="21"/>
        <end position="54"/>
    </location>
</feature>
<dbReference type="Gene3D" id="1.25.40.10">
    <property type="entry name" value="Tetratricopeptide repeat domain"/>
    <property type="match status" value="1"/>
</dbReference>
<dbReference type="PROSITE" id="PS50005">
    <property type="entry name" value="TPR"/>
    <property type="match status" value="1"/>
</dbReference>
<evidence type="ECO:0000256" key="1">
    <source>
        <dbReference type="PROSITE-ProRule" id="PRU00339"/>
    </source>
</evidence>
<protein>
    <submittedName>
        <fullName evidence="2">Tetratricopeptide repeat protein</fullName>
    </submittedName>
</protein>
<dbReference type="InterPro" id="IPR011990">
    <property type="entry name" value="TPR-like_helical_dom_sf"/>
</dbReference>
<comment type="caution">
    <text evidence="2">The sequence shown here is derived from an EMBL/GenBank/DDBJ whole genome shotgun (WGS) entry which is preliminary data.</text>
</comment>
<accession>A0ABW3MA81</accession>
<evidence type="ECO:0000313" key="2">
    <source>
        <dbReference type="EMBL" id="MFD1046565.1"/>
    </source>
</evidence>
<dbReference type="SMART" id="SM00028">
    <property type="entry name" value="TPR"/>
    <property type="match status" value="1"/>
</dbReference>
<keyword evidence="1" id="KW-0802">TPR repeat</keyword>
<reference evidence="3" key="1">
    <citation type="journal article" date="2019" name="Int. J. Syst. Evol. Microbiol.">
        <title>The Global Catalogue of Microorganisms (GCM) 10K type strain sequencing project: providing services to taxonomists for standard genome sequencing and annotation.</title>
        <authorList>
            <consortium name="The Broad Institute Genomics Platform"/>
            <consortium name="The Broad Institute Genome Sequencing Center for Infectious Disease"/>
            <person name="Wu L."/>
            <person name="Ma J."/>
        </authorList>
    </citation>
    <scope>NUCLEOTIDE SEQUENCE [LARGE SCALE GENOMIC DNA]</scope>
    <source>
        <strain evidence="3">JCM 31486</strain>
    </source>
</reference>
<dbReference type="InterPro" id="IPR019734">
    <property type="entry name" value="TPR_rpt"/>
</dbReference>
<dbReference type="EMBL" id="JBHTIS010000706">
    <property type="protein sequence ID" value="MFD1046565.1"/>
    <property type="molecule type" value="Genomic_DNA"/>
</dbReference>
<dbReference type="Pfam" id="PF13424">
    <property type="entry name" value="TPR_12"/>
    <property type="match status" value="1"/>
</dbReference>
<feature type="non-terminal residue" evidence="2">
    <location>
        <position position="1"/>
    </location>
</feature>
<organism evidence="2 3">
    <name type="scientific">Kibdelosporangium lantanae</name>
    <dbReference type="NCBI Taxonomy" id="1497396"/>
    <lineage>
        <taxon>Bacteria</taxon>
        <taxon>Bacillati</taxon>
        <taxon>Actinomycetota</taxon>
        <taxon>Actinomycetes</taxon>
        <taxon>Pseudonocardiales</taxon>
        <taxon>Pseudonocardiaceae</taxon>
        <taxon>Kibdelosporangium</taxon>
    </lineage>
</organism>
<name>A0ABW3MA81_9PSEU</name>
<dbReference type="Proteomes" id="UP001597045">
    <property type="component" value="Unassembled WGS sequence"/>
</dbReference>
<proteinExistence type="predicted"/>
<evidence type="ECO:0000313" key="3">
    <source>
        <dbReference type="Proteomes" id="UP001597045"/>
    </source>
</evidence>